<keyword evidence="1" id="KW-1133">Transmembrane helix</keyword>
<sequence>MVPTRGTQVLLARLSQLNPTTVFLSTAALVIIGLFAPRPVGGILLLMLAAGLAALLSVTWRLGTPRTRTARLAILALLVVLAIIRLA</sequence>
<evidence type="ECO:0000313" key="3">
    <source>
        <dbReference type="Proteomes" id="UP000722989"/>
    </source>
</evidence>
<comment type="caution">
    <text evidence="2">The sequence shown here is derived from an EMBL/GenBank/DDBJ whole genome shotgun (WGS) entry which is preliminary data.</text>
</comment>
<keyword evidence="1" id="KW-0472">Membrane</keyword>
<feature type="transmembrane region" description="Helical" evidence="1">
    <location>
        <begin position="20"/>
        <end position="36"/>
    </location>
</feature>
<accession>A0ABX0XZ12</accession>
<evidence type="ECO:0000256" key="1">
    <source>
        <dbReference type="SAM" id="Phobius"/>
    </source>
</evidence>
<keyword evidence="3" id="KW-1185">Reference proteome</keyword>
<name>A0ABX0XZ12_9ACTN</name>
<dbReference type="EMBL" id="JAATVY010000009">
    <property type="protein sequence ID" value="NJC71066.1"/>
    <property type="molecule type" value="Genomic_DNA"/>
</dbReference>
<dbReference type="RefSeq" id="WP_167925963.1">
    <property type="nucleotide sequence ID" value="NZ_JAATVY010000009.1"/>
</dbReference>
<keyword evidence="1" id="KW-0812">Transmembrane</keyword>
<dbReference type="Proteomes" id="UP000722989">
    <property type="component" value="Unassembled WGS sequence"/>
</dbReference>
<dbReference type="Pfam" id="PF20444">
    <property type="entry name" value="DUF6703"/>
    <property type="match status" value="1"/>
</dbReference>
<feature type="transmembrane region" description="Helical" evidence="1">
    <location>
        <begin position="69"/>
        <end position="86"/>
    </location>
</feature>
<dbReference type="InterPro" id="IPR046549">
    <property type="entry name" value="DUF6703"/>
</dbReference>
<feature type="transmembrane region" description="Helical" evidence="1">
    <location>
        <begin position="43"/>
        <end position="63"/>
    </location>
</feature>
<gene>
    <name evidence="2" type="ORF">HC031_15295</name>
</gene>
<evidence type="ECO:0000313" key="2">
    <source>
        <dbReference type="EMBL" id="NJC71066.1"/>
    </source>
</evidence>
<reference evidence="2 3" key="1">
    <citation type="submission" date="2020-03" db="EMBL/GenBank/DDBJ databases">
        <title>WGS of the type strain of Planosporangium spp.</title>
        <authorList>
            <person name="Thawai C."/>
        </authorList>
    </citation>
    <scope>NUCLEOTIDE SEQUENCE [LARGE SCALE GENOMIC DNA]</scope>
    <source>
        <strain evidence="2 3">TBRC 5610</strain>
    </source>
</reference>
<protein>
    <submittedName>
        <fullName evidence="2">Uncharacterized protein</fullName>
    </submittedName>
</protein>
<organism evidence="2 3">
    <name type="scientific">Planosporangium thailandense</name>
    <dbReference type="NCBI Taxonomy" id="765197"/>
    <lineage>
        <taxon>Bacteria</taxon>
        <taxon>Bacillati</taxon>
        <taxon>Actinomycetota</taxon>
        <taxon>Actinomycetes</taxon>
        <taxon>Micromonosporales</taxon>
        <taxon>Micromonosporaceae</taxon>
        <taxon>Planosporangium</taxon>
    </lineage>
</organism>
<proteinExistence type="predicted"/>